<evidence type="ECO:0000256" key="11">
    <source>
        <dbReference type="SAM" id="MobiDB-lite"/>
    </source>
</evidence>
<feature type="compositionally biased region" description="Low complexity" evidence="11">
    <location>
        <begin position="122"/>
        <end position="148"/>
    </location>
</feature>
<feature type="compositionally biased region" description="Basic and acidic residues" evidence="11">
    <location>
        <begin position="152"/>
        <end position="164"/>
    </location>
</feature>
<keyword evidence="15" id="KW-0131">Cell cycle</keyword>
<dbReference type="GO" id="GO:0004222">
    <property type="term" value="F:metalloendopeptidase activity"/>
    <property type="evidence" value="ECO:0007669"/>
    <property type="project" value="InterPro"/>
</dbReference>
<dbReference type="GO" id="GO:0009535">
    <property type="term" value="C:chloroplast thylakoid membrane"/>
    <property type="evidence" value="ECO:0007669"/>
    <property type="project" value="TreeGrafter"/>
</dbReference>
<dbReference type="InterPro" id="IPR005936">
    <property type="entry name" value="FtsH"/>
</dbReference>
<dbReference type="NCBIfam" id="TIGR01241">
    <property type="entry name" value="FtsH_fam"/>
    <property type="match status" value="1"/>
</dbReference>
<dbReference type="GO" id="GO:0006508">
    <property type="term" value="P:proteolysis"/>
    <property type="evidence" value="ECO:0007669"/>
    <property type="project" value="UniProtKB-KW"/>
</dbReference>
<dbReference type="PANTHER" id="PTHR23076">
    <property type="entry name" value="METALLOPROTEASE M41 FTSH"/>
    <property type="match status" value="1"/>
</dbReference>
<evidence type="ECO:0000256" key="4">
    <source>
        <dbReference type="ARBA" id="ARBA00022670"/>
    </source>
</evidence>
<dbReference type="Pfam" id="PF01434">
    <property type="entry name" value="Peptidase_M41"/>
    <property type="match status" value="1"/>
</dbReference>
<evidence type="ECO:0000256" key="7">
    <source>
        <dbReference type="ARBA" id="ARBA00022801"/>
    </source>
</evidence>
<evidence type="ECO:0000259" key="13">
    <source>
        <dbReference type="SMART" id="SM00382"/>
    </source>
</evidence>
<dbReference type="Pfam" id="PF17862">
    <property type="entry name" value="AAA_lid_3"/>
    <property type="match status" value="1"/>
</dbReference>
<dbReference type="PANTHER" id="PTHR23076:SF49">
    <property type="entry name" value="ATP-DEPENDENT ZINC METALLOPROTEASE FTSH 7, CHLOROPLASTIC"/>
    <property type="match status" value="1"/>
</dbReference>
<sequence>MAPGVCPRKCQLACGPATGRKPVFIAKFRDFQGLRLYSQKHKLLQKFPENYKIQVTAVHASVDEVPHMKPVWKAATHCQSYRFPSHPSIIFRNNFTYLRRCQRRFVLPASSNGSHSDKGTETESNSGQSNSTSTGNSSGKAGSSSNQTGEAQQDKKQQNEDKPEPWSPWGWLQGLASAVSVVQPVRILLNLVLLFFLVRLWPLGSRSNLDSAQSVVVMVPFSEFMQQAKSNHVATVTVDGVSLSYTLRPNSPRGKTIELPEGAENLKITYSTVRPADLMTPYDTLLRNNVQFGAVDKRNHRLVSILMYALYIGLVLSFLNRFPLKLPQRGAARRFRGAAQSNTVTFKDVAGVDEAKEELAEVVEYLRAPERFARLGARPPSGILLCGPPGTGKTLLAKAIAGEADVPFFSISASEFVELYVGMGAMRVRELFASARKEAPAIVFIDEIDAVAKGRDNRLRSVGNDEREQTLNQLLTELDGFESDKDNAVICIAATNRADVLDPALLRPGRFDRRVAVERPDKLGREEILRVHLKRRGLPLAEDVTVEHIASATTGFTGADLANLVNEAALLAGRRNAADVSSIEFDNAILRSIAGVEKKRSILMGKEKSVVAKHEVGHAIVGSAVSQLLPEMPRVQRMSIVPRSGGSLGFTHYYQQEDRAMMFDAEIRAQLATLLGGRAAEQFYCGQLSTGAVDDIQRATSMAYKAVTEWGLSQAIGPVNISVLGSGSAEEVLLRDNSGKLAQLVDSEVKALIDAALEVAIEAVSSNRTIQEGLSAELEELEKVEGEKLSTWLDGTQAPQRLRDFVLHGKLPGSRYATTAGPASAQA</sequence>
<comment type="cofactor">
    <cofactor evidence="1">
        <name>Zn(2+)</name>
        <dbReference type="ChEBI" id="CHEBI:29105"/>
    </cofactor>
</comment>
<dbReference type="InterPro" id="IPR003593">
    <property type="entry name" value="AAA+_ATPase"/>
</dbReference>
<dbReference type="GO" id="GO:0004176">
    <property type="term" value="F:ATP-dependent peptidase activity"/>
    <property type="evidence" value="ECO:0007669"/>
    <property type="project" value="InterPro"/>
</dbReference>
<dbReference type="InterPro" id="IPR037219">
    <property type="entry name" value="Peptidase_M41-like"/>
</dbReference>
<dbReference type="MEROPS" id="M41.A04"/>
<dbReference type="Gene3D" id="1.20.58.760">
    <property type="entry name" value="Peptidase M41"/>
    <property type="match status" value="1"/>
</dbReference>
<keyword evidence="15" id="KW-0132">Cell division</keyword>
<keyword evidence="8" id="KW-0862">Zinc</keyword>
<keyword evidence="5" id="KW-0479">Metal-binding</keyword>
<evidence type="ECO:0000256" key="6">
    <source>
        <dbReference type="ARBA" id="ARBA00022741"/>
    </source>
</evidence>
<dbReference type="GO" id="GO:0005524">
    <property type="term" value="F:ATP binding"/>
    <property type="evidence" value="ECO:0007669"/>
    <property type="project" value="UniProtKB-KW"/>
</dbReference>
<dbReference type="Gene3D" id="1.10.8.60">
    <property type="match status" value="1"/>
</dbReference>
<evidence type="ECO:0000256" key="10">
    <source>
        <dbReference type="ARBA" id="ARBA00023049"/>
    </source>
</evidence>
<gene>
    <name evidence="15" type="primary">FTSH</name>
    <name evidence="14" type="ORF">TSPGSL018_22142</name>
    <name evidence="15" type="ORF">TSPGSL018_9952</name>
</gene>
<feature type="transmembrane region" description="Helical" evidence="12">
    <location>
        <begin position="302"/>
        <end position="319"/>
    </location>
</feature>
<evidence type="ECO:0000313" key="15">
    <source>
        <dbReference type="EMBL" id="JAC67913.1"/>
    </source>
</evidence>
<dbReference type="InterPro" id="IPR027417">
    <property type="entry name" value="P-loop_NTPase"/>
</dbReference>
<feature type="domain" description="AAA+ ATPase" evidence="13">
    <location>
        <begin position="379"/>
        <end position="521"/>
    </location>
</feature>
<keyword evidence="12" id="KW-0812">Transmembrane</keyword>
<dbReference type="FunFam" id="1.10.8.60:FF:000001">
    <property type="entry name" value="ATP-dependent zinc metalloprotease FtsH"/>
    <property type="match status" value="1"/>
</dbReference>
<dbReference type="Pfam" id="PF00004">
    <property type="entry name" value="AAA"/>
    <property type="match status" value="1"/>
</dbReference>
<dbReference type="InterPro" id="IPR041569">
    <property type="entry name" value="AAA_lid_3"/>
</dbReference>
<protein>
    <submittedName>
        <fullName evidence="15">Cell division protease FtsH</fullName>
    </submittedName>
</protein>
<dbReference type="SUPFAM" id="SSF52540">
    <property type="entry name" value="P-loop containing nucleoside triphosphate hydrolases"/>
    <property type="match status" value="1"/>
</dbReference>
<evidence type="ECO:0000256" key="3">
    <source>
        <dbReference type="ARBA" id="ARBA00010550"/>
    </source>
</evidence>
<keyword evidence="12" id="KW-1133">Transmembrane helix</keyword>
<dbReference type="GO" id="GO:0051301">
    <property type="term" value="P:cell division"/>
    <property type="evidence" value="ECO:0007669"/>
    <property type="project" value="UniProtKB-KW"/>
</dbReference>
<name>A0A061R7E6_9CHLO</name>
<evidence type="ECO:0000256" key="2">
    <source>
        <dbReference type="ARBA" id="ARBA00010044"/>
    </source>
</evidence>
<evidence type="ECO:0000256" key="9">
    <source>
        <dbReference type="ARBA" id="ARBA00022840"/>
    </source>
</evidence>
<dbReference type="InterPro" id="IPR003959">
    <property type="entry name" value="ATPase_AAA_core"/>
</dbReference>
<proteinExistence type="inferred from homology"/>
<dbReference type="GO" id="GO:0046872">
    <property type="term" value="F:metal ion binding"/>
    <property type="evidence" value="ECO:0007669"/>
    <property type="project" value="UniProtKB-KW"/>
</dbReference>
<evidence type="ECO:0000313" key="14">
    <source>
        <dbReference type="EMBL" id="JAC62855.1"/>
    </source>
</evidence>
<evidence type="ECO:0000256" key="8">
    <source>
        <dbReference type="ARBA" id="ARBA00022833"/>
    </source>
</evidence>
<dbReference type="Gene3D" id="3.30.720.210">
    <property type="match status" value="1"/>
</dbReference>
<dbReference type="CDD" id="cd19501">
    <property type="entry name" value="RecA-like_FtsH"/>
    <property type="match status" value="1"/>
</dbReference>
<dbReference type="SMART" id="SM00382">
    <property type="entry name" value="AAA"/>
    <property type="match status" value="1"/>
</dbReference>
<evidence type="ECO:0000256" key="5">
    <source>
        <dbReference type="ARBA" id="ARBA00022723"/>
    </source>
</evidence>
<dbReference type="SUPFAM" id="SSF140990">
    <property type="entry name" value="FtsH protease domain-like"/>
    <property type="match status" value="1"/>
</dbReference>
<dbReference type="GO" id="GO:0016887">
    <property type="term" value="F:ATP hydrolysis activity"/>
    <property type="evidence" value="ECO:0007669"/>
    <property type="project" value="InterPro"/>
</dbReference>
<comment type="similarity">
    <text evidence="3">In the N-terminal section; belongs to the AAA ATPase family.</text>
</comment>
<evidence type="ECO:0000256" key="1">
    <source>
        <dbReference type="ARBA" id="ARBA00001947"/>
    </source>
</evidence>
<dbReference type="InterPro" id="IPR000642">
    <property type="entry name" value="Peptidase_M41"/>
</dbReference>
<keyword evidence="7" id="KW-0378">Hydrolase</keyword>
<dbReference type="Gene3D" id="3.40.50.300">
    <property type="entry name" value="P-loop containing nucleotide triphosphate hydrolases"/>
    <property type="match status" value="1"/>
</dbReference>
<feature type="region of interest" description="Disordered" evidence="11">
    <location>
        <begin position="109"/>
        <end position="166"/>
    </location>
</feature>
<accession>A0A061R7E6</accession>
<keyword evidence="9" id="KW-0067">ATP-binding</keyword>
<dbReference type="FunFam" id="3.40.50.300:FF:000352">
    <property type="entry name" value="ATP-dependent zinc metalloprotease FTSH 7, chloroplastic"/>
    <property type="match status" value="1"/>
</dbReference>
<keyword evidence="10" id="KW-0482">Metalloprotease</keyword>
<keyword evidence="12" id="KW-0472">Membrane</keyword>
<dbReference type="AlphaFoldDB" id="A0A061R7E6"/>
<evidence type="ECO:0000256" key="12">
    <source>
        <dbReference type="SAM" id="Phobius"/>
    </source>
</evidence>
<dbReference type="EMBL" id="GBEZ01024094">
    <property type="protein sequence ID" value="JAC62855.1"/>
    <property type="molecule type" value="Transcribed_RNA"/>
</dbReference>
<organism evidence="15">
    <name type="scientific">Tetraselmis sp. GSL018</name>
    <dbReference type="NCBI Taxonomy" id="582737"/>
    <lineage>
        <taxon>Eukaryota</taxon>
        <taxon>Viridiplantae</taxon>
        <taxon>Chlorophyta</taxon>
        <taxon>core chlorophytes</taxon>
        <taxon>Chlorodendrophyceae</taxon>
        <taxon>Chlorodendrales</taxon>
        <taxon>Chlorodendraceae</taxon>
        <taxon>Tetraselmis</taxon>
    </lineage>
</organism>
<dbReference type="HAMAP" id="MF_01458">
    <property type="entry name" value="FtsH"/>
    <property type="match status" value="1"/>
</dbReference>
<keyword evidence="6" id="KW-0547">Nucleotide-binding</keyword>
<reference evidence="15" key="1">
    <citation type="submission" date="2014-05" db="EMBL/GenBank/DDBJ databases">
        <title>The transcriptome of the halophilic microalga Tetraselmis sp. GSL018 isolated from the Great Salt Lake, Utah.</title>
        <authorList>
            <person name="Jinkerson R.E."/>
            <person name="D'Adamo S."/>
            <person name="Posewitz M.C."/>
        </authorList>
    </citation>
    <scope>NUCLEOTIDE SEQUENCE</scope>
    <source>
        <strain evidence="15">GSL018</strain>
    </source>
</reference>
<keyword evidence="4 15" id="KW-0645">Protease</keyword>
<dbReference type="EMBL" id="GBEZ01018530">
    <property type="protein sequence ID" value="JAC67913.1"/>
    <property type="molecule type" value="Transcribed_RNA"/>
</dbReference>
<comment type="similarity">
    <text evidence="2">In the C-terminal section; belongs to the peptidase M41 family.</text>
</comment>